<name>A0A5M6D9D6_9BACT</name>
<dbReference type="InterPro" id="IPR011006">
    <property type="entry name" value="CheY-like_superfamily"/>
</dbReference>
<evidence type="ECO:0000256" key="6">
    <source>
        <dbReference type="PROSITE-ProRule" id="PRU00169"/>
    </source>
</evidence>
<dbReference type="Gene3D" id="3.40.50.2300">
    <property type="match status" value="1"/>
</dbReference>
<dbReference type="InterPro" id="IPR001789">
    <property type="entry name" value="Sig_transdc_resp-reg_receiver"/>
</dbReference>
<dbReference type="GO" id="GO:0000160">
    <property type="term" value="P:phosphorelay signal transduction system"/>
    <property type="evidence" value="ECO:0007669"/>
    <property type="project" value="UniProtKB-KW"/>
</dbReference>
<dbReference type="InterPro" id="IPR050595">
    <property type="entry name" value="Bact_response_regulator"/>
</dbReference>
<dbReference type="PANTHER" id="PTHR44591">
    <property type="entry name" value="STRESS RESPONSE REGULATOR PROTEIN 1"/>
    <property type="match status" value="1"/>
</dbReference>
<keyword evidence="2" id="KW-0902">Two-component regulatory system</keyword>
<dbReference type="SMART" id="SM00448">
    <property type="entry name" value="REC"/>
    <property type="match status" value="1"/>
</dbReference>
<keyword evidence="1 6" id="KW-0597">Phosphoprotein</keyword>
<dbReference type="SUPFAM" id="SSF52172">
    <property type="entry name" value="CheY-like"/>
    <property type="match status" value="1"/>
</dbReference>
<organism evidence="8 9">
    <name type="scientific">Roseiconus nitratireducens</name>
    <dbReference type="NCBI Taxonomy" id="2605748"/>
    <lineage>
        <taxon>Bacteria</taxon>
        <taxon>Pseudomonadati</taxon>
        <taxon>Planctomycetota</taxon>
        <taxon>Planctomycetia</taxon>
        <taxon>Pirellulales</taxon>
        <taxon>Pirellulaceae</taxon>
        <taxon>Roseiconus</taxon>
    </lineage>
</organism>
<sequence length="143" mass="15896">MTDQKNKLTSGNESVGKHDADSPAKILIVDDDAEIIESVRYALESEGYEVVIARDGNQGLALAERESPSLIILDMMMPKRSGFLVLEKLRRMSDQMVPVIMITGNEGSRHKAYAELLGVSAYLRKPFQMDKLLRAVEEQLAST</sequence>
<feature type="modified residue" description="4-aspartylphosphate" evidence="6">
    <location>
        <position position="74"/>
    </location>
</feature>
<evidence type="ECO:0000256" key="2">
    <source>
        <dbReference type="ARBA" id="ARBA00023012"/>
    </source>
</evidence>
<comment type="caution">
    <text evidence="8">The sequence shown here is derived from an EMBL/GenBank/DDBJ whole genome shotgun (WGS) entry which is preliminary data.</text>
</comment>
<evidence type="ECO:0000256" key="3">
    <source>
        <dbReference type="ARBA" id="ARBA00023015"/>
    </source>
</evidence>
<reference evidence="8 9" key="1">
    <citation type="submission" date="2019-08" db="EMBL/GenBank/DDBJ databases">
        <authorList>
            <person name="Dhanesh K."/>
            <person name="Kumar G."/>
            <person name="Sasikala C."/>
            <person name="Venkata Ramana C."/>
        </authorList>
    </citation>
    <scope>NUCLEOTIDE SEQUENCE [LARGE SCALE GENOMIC DNA]</scope>
    <source>
        <strain evidence="8 9">JC645</strain>
    </source>
</reference>
<dbReference type="PANTHER" id="PTHR44591:SF14">
    <property type="entry name" value="PROTEIN PILG"/>
    <property type="match status" value="1"/>
</dbReference>
<keyword evidence="3" id="KW-0805">Transcription regulation</keyword>
<dbReference type="Pfam" id="PF00072">
    <property type="entry name" value="Response_reg"/>
    <property type="match status" value="1"/>
</dbReference>
<accession>A0A5M6D9D6</accession>
<protein>
    <submittedName>
        <fullName evidence="8">Response regulator</fullName>
    </submittedName>
</protein>
<evidence type="ECO:0000313" key="9">
    <source>
        <dbReference type="Proteomes" id="UP000324479"/>
    </source>
</evidence>
<evidence type="ECO:0000256" key="5">
    <source>
        <dbReference type="ARBA" id="ARBA00023163"/>
    </source>
</evidence>
<feature type="domain" description="Response regulatory" evidence="7">
    <location>
        <begin position="25"/>
        <end position="140"/>
    </location>
</feature>
<dbReference type="Proteomes" id="UP000324479">
    <property type="component" value="Unassembled WGS sequence"/>
</dbReference>
<dbReference type="PROSITE" id="PS50110">
    <property type="entry name" value="RESPONSE_REGULATORY"/>
    <property type="match status" value="1"/>
</dbReference>
<evidence type="ECO:0000256" key="4">
    <source>
        <dbReference type="ARBA" id="ARBA00023125"/>
    </source>
</evidence>
<proteinExistence type="predicted"/>
<dbReference type="RefSeq" id="WP_150076911.1">
    <property type="nucleotide sequence ID" value="NZ_VWOX01000006.1"/>
</dbReference>
<evidence type="ECO:0000313" key="8">
    <source>
        <dbReference type="EMBL" id="KAA5543246.1"/>
    </source>
</evidence>
<dbReference type="GO" id="GO:0003677">
    <property type="term" value="F:DNA binding"/>
    <property type="evidence" value="ECO:0007669"/>
    <property type="project" value="UniProtKB-KW"/>
</dbReference>
<keyword evidence="4" id="KW-0238">DNA-binding</keyword>
<dbReference type="AlphaFoldDB" id="A0A5M6D9D6"/>
<keyword evidence="9" id="KW-1185">Reference proteome</keyword>
<keyword evidence="5" id="KW-0804">Transcription</keyword>
<dbReference type="EMBL" id="VWOX01000006">
    <property type="protein sequence ID" value="KAA5543246.1"/>
    <property type="molecule type" value="Genomic_DNA"/>
</dbReference>
<dbReference type="CDD" id="cd17574">
    <property type="entry name" value="REC_OmpR"/>
    <property type="match status" value="1"/>
</dbReference>
<evidence type="ECO:0000259" key="7">
    <source>
        <dbReference type="PROSITE" id="PS50110"/>
    </source>
</evidence>
<gene>
    <name evidence="8" type="ORF">FYK55_13295</name>
</gene>
<dbReference type="FunFam" id="3.40.50.2300:FF:000001">
    <property type="entry name" value="DNA-binding response regulator PhoB"/>
    <property type="match status" value="1"/>
</dbReference>
<evidence type="ECO:0000256" key="1">
    <source>
        <dbReference type="ARBA" id="ARBA00022553"/>
    </source>
</evidence>